<dbReference type="InterPro" id="IPR044060">
    <property type="entry name" value="Bacterial_rp_domain"/>
</dbReference>
<dbReference type="Gene3D" id="2.60.40.4270">
    <property type="entry name" value="Listeria-Bacteroides repeat domain"/>
    <property type="match status" value="2"/>
</dbReference>
<protein>
    <submittedName>
        <fullName evidence="3">Listeria/Bacterioides repeat-containing protein</fullName>
    </submittedName>
</protein>
<gene>
    <name evidence="3" type="ORF">SAMN05920897_11287</name>
</gene>
<dbReference type="NCBIfam" id="TIGR02543">
    <property type="entry name" value="List_Bact_rpt"/>
    <property type="match status" value="1"/>
</dbReference>
<evidence type="ECO:0000256" key="1">
    <source>
        <dbReference type="ARBA" id="ARBA00004196"/>
    </source>
</evidence>
<dbReference type="InterPro" id="IPR013378">
    <property type="entry name" value="InlB-like_B-rpt"/>
</dbReference>
<dbReference type="EMBL" id="FTMS01000012">
    <property type="protein sequence ID" value="SIQ65753.1"/>
    <property type="molecule type" value="Genomic_DNA"/>
</dbReference>
<dbReference type="InterPro" id="IPR036116">
    <property type="entry name" value="FN3_sf"/>
</dbReference>
<dbReference type="Pfam" id="PF18998">
    <property type="entry name" value="Flg_new_2"/>
    <property type="match status" value="2"/>
</dbReference>
<proteinExistence type="predicted"/>
<dbReference type="Gene3D" id="2.60.40.10">
    <property type="entry name" value="Immunoglobulins"/>
    <property type="match status" value="1"/>
</dbReference>
<keyword evidence="4" id="KW-1185">Reference proteome</keyword>
<comment type="subcellular location">
    <subcellularLocation>
        <location evidence="1">Cell envelope</location>
    </subcellularLocation>
</comment>
<dbReference type="InterPro" id="IPR003961">
    <property type="entry name" value="FN3_dom"/>
</dbReference>
<dbReference type="Proteomes" id="UP000186400">
    <property type="component" value="Unassembled WGS sequence"/>
</dbReference>
<name>A0A1N6UJG8_9SPIO</name>
<evidence type="ECO:0000313" key="4">
    <source>
        <dbReference type="Proteomes" id="UP000186400"/>
    </source>
</evidence>
<dbReference type="STRING" id="159291.SAMN05920897_11287"/>
<sequence>MTAGLIALLFSCSPAGIWQQDVRGFVDDGLSLVTMESHRLSRQGETAPLPRAIPDQPHTLRITLRNPRDFDLVVTLEVGDQGLFSAEPQLVAVDNRLLEVHFHPREDARDHQLAFRIDLRAPEIGRTFPSLEISLDCRYPDSDITVDIDLATPGSHGLVLTPNPLEAVQGQSVTVGLAGGSPLAGGSDWRWYLQGDVIAGQTGASLNLETADLLGDYNLGVSVVYEGVSYSGDAVIRVRQSDLSTCTVWYDASGGTGAPAESDHASGDTVTVGAAPSRSGYDFLGWQSDDIPPAPGGLHQPGDTFTMPPRSVWFTALWEAQEPADITVDIDLATPGSHGLVLTPNPLEAVQGQSVTVGLAGGSPLAGGSDWRWYLQGDVIAGQTGASLNLETADLLGDYNLGVSVVYEGVSYSGDAVIRVRQSDLSTCTVWYDSVGGTGAPAESDHASGDTVTVGAAPSRSGYDFLGWQSDDIPPAPGGLHQPGDTFTMPGNHVLFRASWEPDLLPVENLQGSANHVSQTLSLTWTDPDSPALEGIQVTWGPTGGSENGSFSVAPGAGSALIAGVTEPGVYHISVRAIYEGGGEAPEQTVQIQRVDYDNYSVGVIGPAGGVIFYEHDNPASAGWRFLEAAPRGWYGPVEDPRYEWIGGGNINPLMA</sequence>
<evidence type="ECO:0000259" key="2">
    <source>
        <dbReference type="PROSITE" id="PS50853"/>
    </source>
</evidence>
<reference evidence="3 4" key="1">
    <citation type="submission" date="2017-01" db="EMBL/GenBank/DDBJ databases">
        <authorList>
            <person name="Mah S.A."/>
            <person name="Swanson W.J."/>
            <person name="Moy G.W."/>
            <person name="Vacquier V.D."/>
        </authorList>
    </citation>
    <scope>NUCLEOTIDE SEQUENCE [LARGE SCALE GENOMIC DNA]</scope>
    <source>
        <strain evidence="3 4">ASpG1</strain>
    </source>
</reference>
<dbReference type="InterPro" id="IPR042229">
    <property type="entry name" value="Listeria/Bacterioides_rpt_sf"/>
</dbReference>
<dbReference type="PROSITE" id="PS50853">
    <property type="entry name" value="FN3"/>
    <property type="match status" value="1"/>
</dbReference>
<dbReference type="AlphaFoldDB" id="A0A1N6UJG8"/>
<dbReference type="RefSeq" id="WP_159438778.1">
    <property type="nucleotide sequence ID" value="NZ_FTMS01000012.1"/>
</dbReference>
<accession>A0A1N6UJG8</accession>
<dbReference type="SUPFAM" id="SSF49265">
    <property type="entry name" value="Fibronectin type III"/>
    <property type="match status" value="1"/>
</dbReference>
<dbReference type="GO" id="GO:0030313">
    <property type="term" value="C:cell envelope"/>
    <property type="evidence" value="ECO:0007669"/>
    <property type="project" value="UniProtKB-SubCell"/>
</dbReference>
<feature type="domain" description="Fibronectin type-III" evidence="2">
    <location>
        <begin position="506"/>
        <end position="598"/>
    </location>
</feature>
<evidence type="ECO:0000313" key="3">
    <source>
        <dbReference type="EMBL" id="SIQ65753.1"/>
    </source>
</evidence>
<dbReference type="CDD" id="cd00063">
    <property type="entry name" value="FN3"/>
    <property type="match status" value="1"/>
</dbReference>
<dbReference type="InterPro" id="IPR013783">
    <property type="entry name" value="Ig-like_fold"/>
</dbReference>
<organism evidence="3 4">
    <name type="scientific">Alkalispirochaeta americana</name>
    <dbReference type="NCBI Taxonomy" id="159291"/>
    <lineage>
        <taxon>Bacteria</taxon>
        <taxon>Pseudomonadati</taxon>
        <taxon>Spirochaetota</taxon>
        <taxon>Spirochaetia</taxon>
        <taxon>Spirochaetales</taxon>
        <taxon>Spirochaetaceae</taxon>
        <taxon>Alkalispirochaeta</taxon>
    </lineage>
</organism>
<dbReference type="OrthoDB" id="363253at2"/>